<dbReference type="EMBL" id="JACJQY010000001">
    <property type="protein sequence ID" value="MBD2315405.1"/>
    <property type="molecule type" value="Genomic_DNA"/>
</dbReference>
<comment type="similarity">
    <text evidence="1">Belongs to the NAD(P)-dependent epimerase/dehydratase family.</text>
</comment>
<name>A0ABR8C4X0_9CYAN</name>
<proteinExistence type="inferred from homology"/>
<feature type="domain" description="NAD-dependent epimerase/dehydratase" evidence="2">
    <location>
        <begin position="5"/>
        <end position="238"/>
    </location>
</feature>
<reference evidence="3 4" key="1">
    <citation type="journal article" date="2020" name="ISME J.">
        <title>Comparative genomics reveals insights into cyanobacterial evolution and habitat adaptation.</title>
        <authorList>
            <person name="Chen M.Y."/>
            <person name="Teng W.K."/>
            <person name="Zhao L."/>
            <person name="Hu C.X."/>
            <person name="Zhou Y.K."/>
            <person name="Han B.P."/>
            <person name="Song L.R."/>
            <person name="Shu W.S."/>
        </authorList>
    </citation>
    <scope>NUCLEOTIDE SEQUENCE [LARGE SCALE GENOMIC DNA]</scope>
    <source>
        <strain evidence="3 4">FACHB-1050</strain>
    </source>
</reference>
<accession>A0ABR8C4X0</accession>
<dbReference type="Gene3D" id="3.40.50.720">
    <property type="entry name" value="NAD(P)-binding Rossmann-like Domain"/>
    <property type="match status" value="1"/>
</dbReference>
<evidence type="ECO:0000313" key="3">
    <source>
        <dbReference type="EMBL" id="MBD2315405.1"/>
    </source>
</evidence>
<sequence>MKIGITGATGFLGSYLLKYLMNLEKYELYALSRTISSEKIKSFNSVVWIEGDLSSNQICADFVKNLDLIIHLAHTNTPLTSNRDISSDTLLNLVPTLNLLQAVRDYGASPNIIYASSGGAIYKPSLNCLSFKESDPCEPSSSYGIQKLTVENYLRLSAEQNWLTATCLRIGNPYGVLLASERMQGLIGVALNKTLNRQPVKIYGDPNNVRDYIHLEDMCRMFELVIHQRSSFEVYNVGSGTGYSVNQVLDLIEKFTGIVMTKEIWQANQTTNQLPSWTVLDIKKSYENLAWEPLIKLEQGLKALCEQTLWNHQ</sequence>
<dbReference type="Proteomes" id="UP000618445">
    <property type="component" value="Unassembled WGS sequence"/>
</dbReference>
<keyword evidence="4" id="KW-1185">Reference proteome</keyword>
<dbReference type="Pfam" id="PF01370">
    <property type="entry name" value="Epimerase"/>
    <property type="match status" value="1"/>
</dbReference>
<evidence type="ECO:0000256" key="1">
    <source>
        <dbReference type="ARBA" id="ARBA00007637"/>
    </source>
</evidence>
<dbReference type="SUPFAM" id="SSF51735">
    <property type="entry name" value="NAD(P)-binding Rossmann-fold domains"/>
    <property type="match status" value="1"/>
</dbReference>
<dbReference type="RefSeq" id="WP_190575452.1">
    <property type="nucleotide sequence ID" value="NZ_CAWPQU010000001.1"/>
</dbReference>
<gene>
    <name evidence="3" type="ORF">H6G05_00900</name>
</gene>
<organism evidence="3 4">
    <name type="scientific">Phormidium tenue FACHB-1050</name>
    <dbReference type="NCBI Taxonomy" id="2692857"/>
    <lineage>
        <taxon>Bacteria</taxon>
        <taxon>Bacillati</taxon>
        <taxon>Cyanobacteriota</taxon>
        <taxon>Cyanophyceae</taxon>
        <taxon>Oscillatoriophycideae</taxon>
        <taxon>Oscillatoriales</taxon>
        <taxon>Oscillatoriaceae</taxon>
        <taxon>Phormidium</taxon>
    </lineage>
</organism>
<evidence type="ECO:0000313" key="4">
    <source>
        <dbReference type="Proteomes" id="UP000618445"/>
    </source>
</evidence>
<dbReference type="InterPro" id="IPR001509">
    <property type="entry name" value="Epimerase_deHydtase"/>
</dbReference>
<evidence type="ECO:0000259" key="2">
    <source>
        <dbReference type="Pfam" id="PF01370"/>
    </source>
</evidence>
<dbReference type="InterPro" id="IPR036291">
    <property type="entry name" value="NAD(P)-bd_dom_sf"/>
</dbReference>
<protein>
    <submittedName>
        <fullName evidence="3">NAD-dependent epimerase/dehydratase family protein</fullName>
    </submittedName>
</protein>
<comment type="caution">
    <text evidence="3">The sequence shown here is derived from an EMBL/GenBank/DDBJ whole genome shotgun (WGS) entry which is preliminary data.</text>
</comment>
<dbReference type="PANTHER" id="PTHR43000">
    <property type="entry name" value="DTDP-D-GLUCOSE 4,6-DEHYDRATASE-RELATED"/>
    <property type="match status" value="1"/>
</dbReference>